<organism evidence="1 2">
    <name type="scientific">Neocucurbitaria cava</name>
    <dbReference type="NCBI Taxonomy" id="798079"/>
    <lineage>
        <taxon>Eukaryota</taxon>
        <taxon>Fungi</taxon>
        <taxon>Dikarya</taxon>
        <taxon>Ascomycota</taxon>
        <taxon>Pezizomycotina</taxon>
        <taxon>Dothideomycetes</taxon>
        <taxon>Pleosporomycetidae</taxon>
        <taxon>Pleosporales</taxon>
        <taxon>Pleosporineae</taxon>
        <taxon>Cucurbitariaceae</taxon>
        <taxon>Neocucurbitaria</taxon>
    </lineage>
</organism>
<evidence type="ECO:0000313" key="1">
    <source>
        <dbReference type="EMBL" id="KAJ4367593.1"/>
    </source>
</evidence>
<evidence type="ECO:0000313" key="2">
    <source>
        <dbReference type="Proteomes" id="UP001140560"/>
    </source>
</evidence>
<gene>
    <name evidence="1" type="ORF">N0V83_007178</name>
</gene>
<dbReference type="Proteomes" id="UP001140560">
    <property type="component" value="Unassembled WGS sequence"/>
</dbReference>
<keyword evidence="2" id="KW-1185">Reference proteome</keyword>
<dbReference type="AlphaFoldDB" id="A0A9W8Y5L7"/>
<dbReference type="EMBL" id="JAPEUY010000012">
    <property type="protein sequence ID" value="KAJ4367593.1"/>
    <property type="molecule type" value="Genomic_DNA"/>
</dbReference>
<protein>
    <submittedName>
        <fullName evidence="1">Uncharacterized protein</fullName>
    </submittedName>
</protein>
<reference evidence="1" key="1">
    <citation type="submission" date="2022-10" db="EMBL/GenBank/DDBJ databases">
        <title>Tapping the CABI collections for fungal endophytes: first genome assemblies for Collariella, Neodidymelliopsis, Ascochyta clinopodiicola, Didymella pomorum, Didymosphaeria variabile, Neocosmospora piperis and Neocucurbitaria cava.</title>
        <authorList>
            <person name="Hill R."/>
        </authorList>
    </citation>
    <scope>NUCLEOTIDE SEQUENCE</scope>
    <source>
        <strain evidence="1">IMI 356814</strain>
    </source>
</reference>
<name>A0A9W8Y5L7_9PLEO</name>
<proteinExistence type="predicted"/>
<accession>A0A9W8Y5L7</accession>
<sequence>MNEIRIFTDLIHDNLRALFPQAENYSIITFLYCTKPANHTRIIAQAILYTNDEQTKWRMIMRGYPAATLVDAYRGLLETTQREMNGLIERGSPAMCWNGSGWEDWEEEEEEEEKEQ</sequence>
<comment type="caution">
    <text evidence="1">The sequence shown here is derived from an EMBL/GenBank/DDBJ whole genome shotgun (WGS) entry which is preliminary data.</text>
</comment>